<evidence type="ECO:0000313" key="8">
    <source>
        <dbReference type="EMBL" id="KAB7514395.1"/>
    </source>
</evidence>
<dbReference type="InterPro" id="IPR015324">
    <property type="entry name" value="Ribosomal_Rsm22-like"/>
</dbReference>
<keyword evidence="7" id="KW-0489">Methyltransferase</keyword>
<protein>
    <submittedName>
        <fullName evidence="7">SAM-dependent methyltransferase</fullName>
    </submittedName>
</protein>
<evidence type="ECO:0000256" key="3">
    <source>
        <dbReference type="ARBA" id="ARBA00023004"/>
    </source>
</evidence>
<sequence length="463" mass="51618">MTDKRQSVRDNARYLREVRPIDPEEIWEYVDGQPHPAVIRQILRESTVELGIRERDDGTFVPVEEQPISATFAGVDSFPFEYGTVLEELLVEAYGRGWPDGESGDSLRETIRGMKAEYFAGSPVEYDRETALAYALYHLPDNYAVVQYVLSRLAEADLFSTRLRILDVGAGVGGPMLGVHDLLPEDALVEYQAVEPSAAADVFERFAEETHTGFEPTLHRETAEEFSPEGEFDILLFANVLSELSDPDAVAGRYMESVAPDGSLVGIAPADRETAIGLRQTERALERDGYSVWGPQVRLWENARPTDRGWSFDVRPDLDVPAFQQALDAAAGREGEFVNADVQYAFSVVRHDDERMVDIALDTGRFARFSDSESHVSNRVDCVALKLSHDLSDGGNPLYKVSDGSESTDHYAVLTRESMLNTDLSRADYGDPLVFENALLLWNDDEESYNLVVDDETVVDRAG</sequence>
<dbReference type="GO" id="GO:0046872">
    <property type="term" value="F:metal ion binding"/>
    <property type="evidence" value="ECO:0007669"/>
    <property type="project" value="UniProtKB-KW"/>
</dbReference>
<keyword evidence="7" id="KW-0808">Transferase</keyword>
<dbReference type="EMBL" id="QJOW01000004">
    <property type="protein sequence ID" value="KAB7514395.1"/>
    <property type="molecule type" value="Genomic_DNA"/>
</dbReference>
<dbReference type="InterPro" id="IPR058959">
    <property type="entry name" value="DUF8157_C"/>
</dbReference>
<gene>
    <name evidence="7" type="ORF">DM867_09445</name>
    <name evidence="8" type="ORF">DMP03_11080</name>
</gene>
<dbReference type="OrthoDB" id="117536at2157"/>
<dbReference type="Pfam" id="PF09243">
    <property type="entry name" value="Rsm22"/>
    <property type="match status" value="1"/>
</dbReference>
<keyword evidence="1" id="KW-0479">Metal-binding</keyword>
<evidence type="ECO:0000256" key="1">
    <source>
        <dbReference type="ARBA" id="ARBA00022723"/>
    </source>
</evidence>
<dbReference type="Proteomes" id="UP000326302">
    <property type="component" value="Unassembled WGS sequence"/>
</dbReference>
<reference evidence="9 10" key="1">
    <citation type="submission" date="2019-10" db="EMBL/GenBank/DDBJ databases">
        <title>Unraveling microbial dark matter from salterns through culturing: the case of the genus Halosegnis.</title>
        <authorList>
            <person name="Duran-Viseras A."/>
            <person name="Andrei A.-S."/>
            <person name="Vera-Gargallo B."/>
            <person name="Ghai R."/>
            <person name="Sanchez-Porro C."/>
            <person name="Ventosa A."/>
        </authorList>
    </citation>
    <scope>NUCLEOTIDE SEQUENCE [LARGE SCALE GENOMIC DNA]</scope>
    <source>
        <strain evidence="8 9">F17-44</strain>
        <strain evidence="7 10">F18-79</strain>
    </source>
</reference>
<accession>A0A5N5U622</accession>
<dbReference type="EMBL" id="QKKZ01000003">
    <property type="protein sequence ID" value="KAB7513998.1"/>
    <property type="molecule type" value="Genomic_DNA"/>
</dbReference>
<dbReference type="Gene3D" id="3.40.50.150">
    <property type="entry name" value="Vaccinia Virus protein VP39"/>
    <property type="match status" value="1"/>
</dbReference>
<dbReference type="GO" id="GO:0008168">
    <property type="term" value="F:methyltransferase activity"/>
    <property type="evidence" value="ECO:0007669"/>
    <property type="project" value="UniProtKB-KW"/>
</dbReference>
<dbReference type="GO" id="GO:0051536">
    <property type="term" value="F:iron-sulfur cluster binding"/>
    <property type="evidence" value="ECO:0007669"/>
    <property type="project" value="UniProtKB-KW"/>
</dbReference>
<keyword evidence="3" id="KW-0408">Iron</keyword>
<keyword evidence="2" id="KW-0809">Transit peptide</keyword>
<dbReference type="RefSeq" id="WP_152120724.1">
    <property type="nucleotide sequence ID" value="NZ_QJOW01000004.1"/>
</dbReference>
<keyword evidence="4" id="KW-0411">Iron-sulfur</keyword>
<evidence type="ECO:0000313" key="9">
    <source>
        <dbReference type="Proteomes" id="UP000326302"/>
    </source>
</evidence>
<dbReference type="InterPro" id="IPR058470">
    <property type="entry name" value="DUF8157_N"/>
</dbReference>
<accession>A0A5N5U732</accession>
<keyword evidence="10" id="KW-1185">Reference proteome</keyword>
<feature type="domain" description="DUF8157" evidence="5">
    <location>
        <begin position="5"/>
        <end position="56"/>
    </location>
</feature>
<comment type="caution">
    <text evidence="7">The sequence shown here is derived from an EMBL/GenBank/DDBJ whole genome shotgun (WGS) entry which is preliminary data.</text>
</comment>
<dbReference type="GO" id="GO:0032259">
    <property type="term" value="P:methylation"/>
    <property type="evidence" value="ECO:0007669"/>
    <property type="project" value="UniProtKB-KW"/>
</dbReference>
<dbReference type="GO" id="GO:0006412">
    <property type="term" value="P:translation"/>
    <property type="evidence" value="ECO:0007669"/>
    <property type="project" value="InterPro"/>
</dbReference>
<evidence type="ECO:0000259" key="6">
    <source>
        <dbReference type="Pfam" id="PF26487"/>
    </source>
</evidence>
<name>A0A5N5U622_9EURY</name>
<evidence type="ECO:0000256" key="4">
    <source>
        <dbReference type="ARBA" id="ARBA00023014"/>
    </source>
</evidence>
<evidence type="ECO:0000256" key="2">
    <source>
        <dbReference type="ARBA" id="ARBA00022946"/>
    </source>
</evidence>
<dbReference type="Pfam" id="PF26486">
    <property type="entry name" value="DUF8157"/>
    <property type="match status" value="1"/>
</dbReference>
<proteinExistence type="predicted"/>
<evidence type="ECO:0000259" key="5">
    <source>
        <dbReference type="Pfam" id="PF26486"/>
    </source>
</evidence>
<dbReference type="Pfam" id="PF26487">
    <property type="entry name" value="DUF8157_C"/>
    <property type="match status" value="1"/>
</dbReference>
<dbReference type="SUPFAM" id="SSF53335">
    <property type="entry name" value="S-adenosyl-L-methionine-dependent methyltransferases"/>
    <property type="match status" value="1"/>
</dbReference>
<feature type="domain" description="DUF8157" evidence="6">
    <location>
        <begin position="370"/>
        <end position="461"/>
    </location>
</feature>
<organism evidence="7 10">
    <name type="scientific">Halosegnis rubeus</name>
    <dbReference type="NCBI Taxonomy" id="2212850"/>
    <lineage>
        <taxon>Archaea</taxon>
        <taxon>Methanobacteriati</taxon>
        <taxon>Methanobacteriota</taxon>
        <taxon>Stenosarchaea group</taxon>
        <taxon>Halobacteria</taxon>
        <taxon>Halobacteriales</taxon>
        <taxon>Natronomonadaceae</taxon>
        <taxon>Halosegnis</taxon>
    </lineage>
</organism>
<dbReference type="InterPro" id="IPR029063">
    <property type="entry name" value="SAM-dependent_MTases_sf"/>
</dbReference>
<evidence type="ECO:0000313" key="10">
    <source>
        <dbReference type="Proteomes" id="UP000326865"/>
    </source>
</evidence>
<dbReference type="AlphaFoldDB" id="A0A5N5U622"/>
<evidence type="ECO:0000313" key="7">
    <source>
        <dbReference type="EMBL" id="KAB7513998.1"/>
    </source>
</evidence>
<dbReference type="Proteomes" id="UP000326865">
    <property type="component" value="Unassembled WGS sequence"/>
</dbReference>